<dbReference type="InterPro" id="IPR017871">
    <property type="entry name" value="ABC_transporter-like_CS"/>
</dbReference>
<dbReference type="SUPFAM" id="SSF52540">
    <property type="entry name" value="P-loop containing nucleoside triphosphate hydrolases"/>
    <property type="match status" value="1"/>
</dbReference>
<evidence type="ECO:0000256" key="7">
    <source>
        <dbReference type="ARBA" id="ARBA00061968"/>
    </source>
</evidence>
<keyword evidence="5" id="KW-0029">Amino-acid transport</keyword>
<comment type="caution">
    <text evidence="13">The sequence shown here is derived from an EMBL/GenBank/DDBJ whole genome shotgun (WGS) entry which is preliminary data.</text>
</comment>
<dbReference type="GO" id="GO:0006970">
    <property type="term" value="P:response to osmotic stress"/>
    <property type="evidence" value="ECO:0007669"/>
    <property type="project" value="UniProtKB-ARBA"/>
</dbReference>
<keyword evidence="14" id="KW-1185">Reference proteome</keyword>
<gene>
    <name evidence="13" type="ORF">F6X38_00775</name>
</gene>
<dbReference type="GO" id="GO:0015418">
    <property type="term" value="F:ABC-type quaternary ammonium compound transporting activity"/>
    <property type="evidence" value="ECO:0007669"/>
    <property type="project" value="UniProtKB-EC"/>
</dbReference>
<protein>
    <recommendedName>
        <fullName evidence="9">Quaternary amine transport ATP-binding protein</fullName>
        <ecNumber evidence="9">7.6.2.9</ecNumber>
    </recommendedName>
</protein>
<evidence type="ECO:0000256" key="5">
    <source>
        <dbReference type="ARBA" id="ARBA00022970"/>
    </source>
</evidence>
<feature type="region of interest" description="Disordered" evidence="10">
    <location>
        <begin position="345"/>
        <end position="384"/>
    </location>
</feature>
<keyword evidence="9" id="KW-1003">Cell membrane</keyword>
<evidence type="ECO:0000256" key="6">
    <source>
        <dbReference type="ARBA" id="ARBA00051811"/>
    </source>
</evidence>
<dbReference type="InterPro" id="IPR046342">
    <property type="entry name" value="CBS_dom_sf"/>
</dbReference>
<organism evidence="13 14">
    <name type="scientific">Plantimonas leprariae</name>
    <dbReference type="NCBI Taxonomy" id="2615207"/>
    <lineage>
        <taxon>Bacteria</taxon>
        <taxon>Pseudomonadati</taxon>
        <taxon>Pseudomonadota</taxon>
        <taxon>Alphaproteobacteria</taxon>
        <taxon>Hyphomicrobiales</taxon>
        <taxon>Aurantimonadaceae</taxon>
        <taxon>Plantimonas</taxon>
    </lineage>
</organism>
<keyword evidence="3 9" id="KW-0547">Nucleotide-binding</keyword>
<keyword evidence="9" id="KW-0472">Membrane</keyword>
<dbReference type="PROSITE" id="PS50893">
    <property type="entry name" value="ABC_TRANSPORTER_2"/>
    <property type="match status" value="1"/>
</dbReference>
<dbReference type="Pfam" id="PF00005">
    <property type="entry name" value="ABC_tran"/>
    <property type="match status" value="1"/>
</dbReference>
<dbReference type="AlphaFoldDB" id="A0A7V7U1U3"/>
<dbReference type="Proteomes" id="UP000432089">
    <property type="component" value="Unassembled WGS sequence"/>
</dbReference>
<dbReference type="Gene3D" id="3.40.50.300">
    <property type="entry name" value="P-loop containing nucleotide triphosphate hydrolases"/>
    <property type="match status" value="1"/>
</dbReference>
<evidence type="ECO:0000256" key="3">
    <source>
        <dbReference type="ARBA" id="ARBA00022741"/>
    </source>
</evidence>
<evidence type="ECO:0000256" key="4">
    <source>
        <dbReference type="ARBA" id="ARBA00022840"/>
    </source>
</evidence>
<dbReference type="InterPro" id="IPR027417">
    <property type="entry name" value="P-loop_NTPase"/>
</dbReference>
<keyword evidence="9" id="KW-0997">Cell inner membrane</keyword>
<dbReference type="GO" id="GO:0016887">
    <property type="term" value="F:ATP hydrolysis activity"/>
    <property type="evidence" value="ECO:0007669"/>
    <property type="project" value="UniProtKB-UniRule"/>
</dbReference>
<dbReference type="GO" id="GO:0031460">
    <property type="term" value="P:glycine betaine transport"/>
    <property type="evidence" value="ECO:0007669"/>
    <property type="project" value="InterPro"/>
</dbReference>
<dbReference type="PROSITE" id="PS51371">
    <property type="entry name" value="CBS"/>
    <property type="match status" value="1"/>
</dbReference>
<dbReference type="PANTHER" id="PTHR43869">
    <property type="entry name" value="GLYCINE BETAINE/PROLINE BETAINE TRANSPORT SYSTEM ATP-BINDING PROTEIN PROV"/>
    <property type="match status" value="1"/>
</dbReference>
<feature type="domain" description="ABC transporter" evidence="11">
    <location>
        <begin position="33"/>
        <end position="269"/>
    </location>
</feature>
<dbReference type="GO" id="GO:0005886">
    <property type="term" value="C:plasma membrane"/>
    <property type="evidence" value="ECO:0007669"/>
    <property type="project" value="UniProtKB-SubCell"/>
</dbReference>
<dbReference type="InterPro" id="IPR005892">
    <property type="entry name" value="Gly-betaine_transp_ATP-bd"/>
</dbReference>
<dbReference type="GO" id="GO:0006865">
    <property type="term" value="P:amino acid transport"/>
    <property type="evidence" value="ECO:0007669"/>
    <property type="project" value="UniProtKB-UniRule"/>
</dbReference>
<evidence type="ECO:0000259" key="11">
    <source>
        <dbReference type="PROSITE" id="PS50893"/>
    </source>
</evidence>
<comment type="subcellular location">
    <subcellularLocation>
        <location evidence="9">Cell inner membrane</location>
        <topology evidence="9">Peripheral membrane protein</topology>
    </subcellularLocation>
</comment>
<dbReference type="InterPro" id="IPR003593">
    <property type="entry name" value="AAA+_ATPase"/>
</dbReference>
<feature type="domain" description="CBS" evidence="12">
    <location>
        <begin position="284"/>
        <end position="347"/>
    </location>
</feature>
<proteinExistence type="inferred from homology"/>
<dbReference type="PANTHER" id="PTHR43869:SF1">
    <property type="entry name" value="GLYCINE BETAINE_PROLINE BETAINE TRANSPORT SYSTEM ATP-BINDING PROTEIN PROV"/>
    <property type="match status" value="1"/>
</dbReference>
<comment type="catalytic activity">
    <reaction evidence="6">
        <text>a quaternary ammonium(out) + ATP + H2O = a quaternary ammonium(in) + ADP + phosphate + H(+)</text>
        <dbReference type="Rhea" id="RHEA:11036"/>
        <dbReference type="ChEBI" id="CHEBI:15377"/>
        <dbReference type="ChEBI" id="CHEBI:15378"/>
        <dbReference type="ChEBI" id="CHEBI:30616"/>
        <dbReference type="ChEBI" id="CHEBI:35267"/>
        <dbReference type="ChEBI" id="CHEBI:43474"/>
        <dbReference type="ChEBI" id="CHEBI:456216"/>
        <dbReference type="EC" id="7.6.2.9"/>
    </reaction>
    <physiologicalReaction direction="left-to-right" evidence="6">
        <dbReference type="Rhea" id="RHEA:11037"/>
    </physiologicalReaction>
</comment>
<dbReference type="SUPFAM" id="SSF54631">
    <property type="entry name" value="CBS-domain pair"/>
    <property type="match status" value="1"/>
</dbReference>
<dbReference type="InterPro" id="IPR051921">
    <property type="entry name" value="ABC_osmolyte_uptake_ATP-bind"/>
</dbReference>
<dbReference type="GO" id="GO:0005524">
    <property type="term" value="F:ATP binding"/>
    <property type="evidence" value="ECO:0007669"/>
    <property type="project" value="UniProtKB-UniRule"/>
</dbReference>
<evidence type="ECO:0000256" key="8">
    <source>
        <dbReference type="PROSITE-ProRule" id="PRU00703"/>
    </source>
</evidence>
<dbReference type="EMBL" id="VZDO01000001">
    <property type="protein sequence ID" value="KAB0682658.1"/>
    <property type="molecule type" value="Genomic_DNA"/>
</dbReference>
<dbReference type="NCBIfam" id="TIGR01186">
    <property type="entry name" value="proV"/>
    <property type="match status" value="1"/>
</dbReference>
<comment type="similarity">
    <text evidence="1 9">Belongs to the ABC transporter superfamily.</text>
</comment>
<dbReference type="RefSeq" id="WP_150967630.1">
    <property type="nucleotide sequence ID" value="NZ_VZDO01000001.1"/>
</dbReference>
<dbReference type="CDD" id="cd03294">
    <property type="entry name" value="ABC_Pro_Gly_Betaine"/>
    <property type="match status" value="1"/>
</dbReference>
<evidence type="ECO:0000256" key="1">
    <source>
        <dbReference type="ARBA" id="ARBA00005417"/>
    </source>
</evidence>
<evidence type="ECO:0000256" key="2">
    <source>
        <dbReference type="ARBA" id="ARBA00022448"/>
    </source>
</evidence>
<sequence length="384" mass="41415">MPETTAPSIEIRHLYKIFGANGQAHVEAVKAGMTKAELNAKTGHVLGLRDIGIAMPGGAVQVIMGLSGSGKSTLIRHVNRLIDPTSGEVVIDGTDVVKLNPKALQEFRRHRTAMVFQKFALLPHRNVLENTVYGLEIQGLPRAKQVDAAMRWIERVGLKGFEQKYPNQLSGGMQQRVGLARALANDAPILLMDEAFSALDPLIRTDMQTVLLDIQKDVRKTIVFITHDLDEALRLGDRIAILRDGEMVQQGTRQDIVLRPADDYIAEFVRHVNRGRVIAVEGVMTPGRDAVPTAATVAAGTTLEAAAEVLAHSTEDALDVVDGSGERIGRITLRQIVAAMATPHGAKPASVAPTEPDVAPPPIDDETLPPLENIGRSVVRAQAG</sequence>
<dbReference type="InterPro" id="IPR003439">
    <property type="entry name" value="ABC_transporter-like_ATP-bd"/>
</dbReference>
<keyword evidence="2 9" id="KW-0813">Transport</keyword>
<name>A0A7V7U1U3_9HYPH</name>
<keyword evidence="8" id="KW-0129">CBS domain</keyword>
<comment type="subunit">
    <text evidence="9">The complex is probably composed of two ATP-binding proteins, two transmembrane proteins and a solute-binding protein.</text>
</comment>
<evidence type="ECO:0000313" key="14">
    <source>
        <dbReference type="Proteomes" id="UP000432089"/>
    </source>
</evidence>
<comment type="subunit">
    <text evidence="7">The complex is probably composed of two ATP-binding proteins (TmoW), two transmembrane proteins (TmoV) and a solute-binding protein (TmoX).</text>
</comment>
<evidence type="ECO:0000259" key="12">
    <source>
        <dbReference type="PROSITE" id="PS51371"/>
    </source>
</evidence>
<reference evidence="13 14" key="1">
    <citation type="submission" date="2019-09" db="EMBL/GenBank/DDBJ databases">
        <title>YIM 132180 draft genome.</title>
        <authorList>
            <person name="Zhang K."/>
        </authorList>
    </citation>
    <scope>NUCLEOTIDE SEQUENCE [LARGE SCALE GENOMIC DNA]</scope>
    <source>
        <strain evidence="13 14">YIM 132180</strain>
    </source>
</reference>
<dbReference type="InterPro" id="IPR000644">
    <property type="entry name" value="CBS_dom"/>
</dbReference>
<keyword evidence="4 9" id="KW-0067">ATP-binding</keyword>
<evidence type="ECO:0000313" key="13">
    <source>
        <dbReference type="EMBL" id="KAB0682658.1"/>
    </source>
</evidence>
<dbReference type="EC" id="7.6.2.9" evidence="9"/>
<dbReference type="PROSITE" id="PS00211">
    <property type="entry name" value="ABC_TRANSPORTER_1"/>
    <property type="match status" value="1"/>
</dbReference>
<dbReference type="FunFam" id="3.40.50.300:FF:000201">
    <property type="entry name" value="Glycine betaine/L-proline ABC transporter ATP-binding protein"/>
    <property type="match status" value="1"/>
</dbReference>
<dbReference type="SMART" id="SM00382">
    <property type="entry name" value="AAA"/>
    <property type="match status" value="1"/>
</dbReference>
<evidence type="ECO:0000256" key="9">
    <source>
        <dbReference type="RuleBase" id="RU369116"/>
    </source>
</evidence>
<evidence type="ECO:0000256" key="10">
    <source>
        <dbReference type="SAM" id="MobiDB-lite"/>
    </source>
</evidence>
<accession>A0A7V7U1U3</accession>